<evidence type="ECO:0000259" key="7">
    <source>
        <dbReference type="Pfam" id="PF00588"/>
    </source>
</evidence>
<dbReference type="Proteomes" id="UP000054558">
    <property type="component" value="Unassembled WGS sequence"/>
</dbReference>
<evidence type="ECO:0000256" key="3">
    <source>
        <dbReference type="ARBA" id="ARBA00022679"/>
    </source>
</evidence>
<gene>
    <name evidence="8" type="ORF">KFL_007340020</name>
</gene>
<proteinExistence type="inferred from homology"/>
<evidence type="ECO:0000313" key="8">
    <source>
        <dbReference type="EMBL" id="GAQ91142.1"/>
    </source>
</evidence>
<evidence type="ECO:0000256" key="5">
    <source>
        <dbReference type="ARBA" id="ARBA00022694"/>
    </source>
</evidence>
<feature type="region of interest" description="Disordered" evidence="6">
    <location>
        <begin position="274"/>
        <end position="295"/>
    </location>
</feature>
<organism evidence="8 9">
    <name type="scientific">Klebsormidium nitens</name>
    <name type="common">Green alga</name>
    <name type="synonym">Ulothrix nitens</name>
    <dbReference type="NCBI Taxonomy" id="105231"/>
    <lineage>
        <taxon>Eukaryota</taxon>
        <taxon>Viridiplantae</taxon>
        <taxon>Streptophyta</taxon>
        <taxon>Klebsormidiophyceae</taxon>
        <taxon>Klebsormidiales</taxon>
        <taxon>Klebsormidiaceae</taxon>
        <taxon>Klebsormidium</taxon>
    </lineage>
</organism>
<keyword evidence="1" id="KW-0963">Cytoplasm</keyword>
<dbReference type="PANTHER" id="PTHR42971:SF1">
    <property type="entry name" value="TRNA (CYTIDINE(34)-2'-O)-METHYLTRANSFERASE"/>
    <property type="match status" value="1"/>
</dbReference>
<dbReference type="Pfam" id="PF00588">
    <property type="entry name" value="SpoU_methylase"/>
    <property type="match status" value="1"/>
</dbReference>
<feature type="region of interest" description="Disordered" evidence="6">
    <location>
        <begin position="58"/>
        <end position="103"/>
    </location>
</feature>
<dbReference type="OMA" id="WGEFLQY"/>
<dbReference type="GO" id="GO:0008173">
    <property type="term" value="F:RNA methyltransferase activity"/>
    <property type="evidence" value="ECO:0007669"/>
    <property type="project" value="InterPro"/>
</dbReference>
<evidence type="ECO:0000256" key="1">
    <source>
        <dbReference type="ARBA" id="ARBA00022490"/>
    </source>
</evidence>
<dbReference type="CDD" id="cd18094">
    <property type="entry name" value="SpoU-like_TrmL"/>
    <property type="match status" value="1"/>
</dbReference>
<dbReference type="PANTHER" id="PTHR42971">
    <property type="entry name" value="TRNA (CYTIDINE(34)-2'-O)-METHYLTRANSFERASE"/>
    <property type="match status" value="1"/>
</dbReference>
<dbReference type="GO" id="GO:0002130">
    <property type="term" value="P:wobble position ribose methylation"/>
    <property type="evidence" value="ECO:0000318"/>
    <property type="project" value="GO_Central"/>
</dbReference>
<keyword evidence="3" id="KW-0808">Transferase</keyword>
<dbReference type="GO" id="GO:0042802">
    <property type="term" value="F:identical protein binding"/>
    <property type="evidence" value="ECO:0007669"/>
    <property type="project" value="UniProtKB-ARBA"/>
</dbReference>
<dbReference type="EMBL" id="DF237683">
    <property type="protein sequence ID" value="GAQ91142.1"/>
    <property type="molecule type" value="Genomic_DNA"/>
</dbReference>
<keyword evidence="4" id="KW-0949">S-adenosyl-L-methionine</keyword>
<keyword evidence="2" id="KW-0489">Methyltransferase</keyword>
<keyword evidence="5" id="KW-0819">tRNA processing</keyword>
<dbReference type="InterPro" id="IPR029026">
    <property type="entry name" value="tRNA_m1G_MTases_N"/>
</dbReference>
<evidence type="ECO:0000313" key="9">
    <source>
        <dbReference type="Proteomes" id="UP000054558"/>
    </source>
</evidence>
<dbReference type="InterPro" id="IPR029028">
    <property type="entry name" value="Alpha/beta_knot_MTases"/>
</dbReference>
<accession>A0A1Y1ILW3</accession>
<dbReference type="AlphaFoldDB" id="A0A1Y1ILW3"/>
<dbReference type="HAMAP" id="MF_01885">
    <property type="entry name" value="tRNA_methyltr_TrmL"/>
    <property type="match status" value="1"/>
</dbReference>
<sequence>MPATALSKGLSTLGSWLPAETSLVLSTPSRQLRSDRVGLLTLGGAALRCRHARLTPQQLQPRQRWAWPSGLPTTQGPPCRCSTSDDGSGGGAGGNSSSPVSEVRWRLEEGGTEAHSALNVVLVSPQIPGNAGSIARTCAAAGVRLHLVEPMGFQLDDAKLKRAGLDYWPYVCVAVHSSWAAFMDYYHTQPGPKRLIGFSKKATTLYTDVKYRESDWLLFGSETQGFPEAAVGAISREGALVRIPMSERHVRSLNLSVSVGIGLFESLRQLEAQRPLDHSSQHSTDPLPGAAAGVT</sequence>
<evidence type="ECO:0000256" key="4">
    <source>
        <dbReference type="ARBA" id="ARBA00022691"/>
    </source>
</evidence>
<dbReference type="InterPro" id="IPR016914">
    <property type="entry name" value="TrmL"/>
</dbReference>
<dbReference type="InterPro" id="IPR001537">
    <property type="entry name" value="SpoU_MeTrfase"/>
</dbReference>
<feature type="domain" description="tRNA/rRNA methyltransferase SpoU type" evidence="7">
    <location>
        <begin position="118"/>
        <end position="263"/>
    </location>
</feature>
<dbReference type="OrthoDB" id="5580682at2759"/>
<reference evidence="8 9" key="1">
    <citation type="journal article" date="2014" name="Nat. Commun.">
        <title>Klebsormidium flaccidum genome reveals primary factors for plant terrestrial adaptation.</title>
        <authorList>
            <person name="Hori K."/>
            <person name="Maruyama F."/>
            <person name="Fujisawa T."/>
            <person name="Togashi T."/>
            <person name="Yamamoto N."/>
            <person name="Seo M."/>
            <person name="Sato S."/>
            <person name="Yamada T."/>
            <person name="Mori H."/>
            <person name="Tajima N."/>
            <person name="Moriyama T."/>
            <person name="Ikeuchi M."/>
            <person name="Watanabe M."/>
            <person name="Wada H."/>
            <person name="Kobayashi K."/>
            <person name="Saito M."/>
            <person name="Masuda T."/>
            <person name="Sasaki-Sekimoto Y."/>
            <person name="Mashiguchi K."/>
            <person name="Awai K."/>
            <person name="Shimojima M."/>
            <person name="Masuda S."/>
            <person name="Iwai M."/>
            <person name="Nobusawa T."/>
            <person name="Narise T."/>
            <person name="Kondo S."/>
            <person name="Saito H."/>
            <person name="Sato R."/>
            <person name="Murakawa M."/>
            <person name="Ihara Y."/>
            <person name="Oshima-Yamada Y."/>
            <person name="Ohtaka K."/>
            <person name="Satoh M."/>
            <person name="Sonobe K."/>
            <person name="Ishii M."/>
            <person name="Ohtani R."/>
            <person name="Kanamori-Sato M."/>
            <person name="Honoki R."/>
            <person name="Miyazaki D."/>
            <person name="Mochizuki H."/>
            <person name="Umetsu J."/>
            <person name="Higashi K."/>
            <person name="Shibata D."/>
            <person name="Kamiya Y."/>
            <person name="Sato N."/>
            <person name="Nakamura Y."/>
            <person name="Tabata S."/>
            <person name="Ida S."/>
            <person name="Kurokawa K."/>
            <person name="Ohta H."/>
        </authorList>
    </citation>
    <scope>NUCLEOTIDE SEQUENCE [LARGE SCALE GENOMIC DNA]</scope>
    <source>
        <strain evidence="8 9">NIES-2285</strain>
    </source>
</reference>
<dbReference type="STRING" id="105231.A0A1Y1ILW3"/>
<dbReference type="GO" id="GO:0003723">
    <property type="term" value="F:RNA binding"/>
    <property type="evidence" value="ECO:0007669"/>
    <property type="project" value="InterPro"/>
</dbReference>
<evidence type="ECO:0000256" key="2">
    <source>
        <dbReference type="ARBA" id="ARBA00022603"/>
    </source>
</evidence>
<dbReference type="FunFam" id="3.40.1280.10:FF:000002">
    <property type="entry name" value="Peptidylprolyl isomerase"/>
    <property type="match status" value="1"/>
</dbReference>
<evidence type="ECO:0000256" key="6">
    <source>
        <dbReference type="SAM" id="MobiDB-lite"/>
    </source>
</evidence>
<dbReference type="Gene3D" id="3.40.1280.10">
    <property type="match status" value="1"/>
</dbReference>
<protein>
    <recommendedName>
        <fullName evidence="7">tRNA/rRNA methyltransferase SpoU type domain-containing protein</fullName>
    </recommendedName>
</protein>
<name>A0A1Y1ILW3_KLENI</name>
<keyword evidence="9" id="KW-1185">Reference proteome</keyword>
<dbReference type="SUPFAM" id="SSF75217">
    <property type="entry name" value="alpha/beta knot"/>
    <property type="match status" value="1"/>
</dbReference>